<dbReference type="FunFam" id="1.20.58.1040:FF:000002">
    <property type="entry name" value="Glucan endo-1,3-beta-glucosidase 8"/>
    <property type="match status" value="1"/>
</dbReference>
<protein>
    <recommendedName>
        <fullName evidence="4">glucan endo-1,3-beta-D-glucosidase</fullName>
        <ecNumber evidence="4">3.2.1.39</ecNumber>
    </recommendedName>
    <alternativeName>
        <fullName evidence="15">(1-&gt;3)-beta-glucan endohydrolase</fullName>
    </alternativeName>
    <alternativeName>
        <fullName evidence="16">Beta-1,3-endoglucanase</fullName>
    </alternativeName>
</protein>
<dbReference type="Pfam" id="PF07983">
    <property type="entry name" value="X8"/>
    <property type="match status" value="1"/>
</dbReference>
<evidence type="ECO:0000256" key="12">
    <source>
        <dbReference type="ARBA" id="ARBA00023180"/>
    </source>
</evidence>
<keyword evidence="6" id="KW-0336">GPI-anchor</keyword>
<dbReference type="SUPFAM" id="SSF51445">
    <property type="entry name" value="(Trans)glycosidases"/>
    <property type="match status" value="1"/>
</dbReference>
<dbReference type="InterPro" id="IPR017853">
    <property type="entry name" value="GH"/>
</dbReference>
<evidence type="ECO:0000256" key="16">
    <source>
        <dbReference type="ARBA" id="ARBA00033417"/>
    </source>
</evidence>
<evidence type="ECO:0000256" key="15">
    <source>
        <dbReference type="ARBA" id="ARBA00033335"/>
    </source>
</evidence>
<dbReference type="GO" id="GO:0098552">
    <property type="term" value="C:side of membrane"/>
    <property type="evidence" value="ECO:0007669"/>
    <property type="project" value="UniProtKB-KW"/>
</dbReference>
<keyword evidence="13" id="KW-0449">Lipoprotein</keyword>
<feature type="chain" id="PRO_5043830551" description="glucan endo-1,3-beta-D-glucosidase" evidence="19">
    <location>
        <begin position="25"/>
        <end position="506"/>
    </location>
</feature>
<dbReference type="GO" id="GO:0005975">
    <property type="term" value="P:carbohydrate metabolic process"/>
    <property type="evidence" value="ECO:0007669"/>
    <property type="project" value="InterPro"/>
</dbReference>
<organism evidence="21 22">
    <name type="scientific">Lupinus luteus</name>
    <name type="common">European yellow lupine</name>
    <dbReference type="NCBI Taxonomy" id="3873"/>
    <lineage>
        <taxon>Eukaryota</taxon>
        <taxon>Viridiplantae</taxon>
        <taxon>Streptophyta</taxon>
        <taxon>Embryophyta</taxon>
        <taxon>Tracheophyta</taxon>
        <taxon>Spermatophyta</taxon>
        <taxon>Magnoliopsida</taxon>
        <taxon>eudicotyledons</taxon>
        <taxon>Gunneridae</taxon>
        <taxon>Pentapetalae</taxon>
        <taxon>rosids</taxon>
        <taxon>fabids</taxon>
        <taxon>Fabales</taxon>
        <taxon>Fabaceae</taxon>
        <taxon>Papilionoideae</taxon>
        <taxon>50 kb inversion clade</taxon>
        <taxon>genistoids sensu lato</taxon>
        <taxon>core genistoids</taxon>
        <taxon>Genisteae</taxon>
        <taxon>Lupinus</taxon>
    </lineage>
</organism>
<evidence type="ECO:0000256" key="17">
    <source>
        <dbReference type="RuleBase" id="RU004335"/>
    </source>
</evidence>
<evidence type="ECO:0000256" key="11">
    <source>
        <dbReference type="ARBA" id="ARBA00023157"/>
    </source>
</evidence>
<dbReference type="PROSITE" id="PS00587">
    <property type="entry name" value="GLYCOSYL_HYDROL_F17"/>
    <property type="match status" value="1"/>
</dbReference>
<evidence type="ECO:0000256" key="9">
    <source>
        <dbReference type="ARBA" id="ARBA00022821"/>
    </source>
</evidence>
<dbReference type="EC" id="3.2.1.39" evidence="4"/>
<evidence type="ECO:0000259" key="20">
    <source>
        <dbReference type="SMART" id="SM00768"/>
    </source>
</evidence>
<dbReference type="EMBL" id="CAXHTB010000005">
    <property type="protein sequence ID" value="CAL0306923.1"/>
    <property type="molecule type" value="Genomic_DNA"/>
</dbReference>
<keyword evidence="12" id="KW-0325">Glycoprotein</keyword>
<evidence type="ECO:0000256" key="6">
    <source>
        <dbReference type="ARBA" id="ARBA00022622"/>
    </source>
</evidence>
<dbReference type="Pfam" id="PF00332">
    <property type="entry name" value="Glyco_hydro_17"/>
    <property type="match status" value="1"/>
</dbReference>
<evidence type="ECO:0000256" key="19">
    <source>
        <dbReference type="SAM" id="SignalP"/>
    </source>
</evidence>
<feature type="signal peptide" evidence="19">
    <location>
        <begin position="1"/>
        <end position="24"/>
    </location>
</feature>
<evidence type="ECO:0000256" key="2">
    <source>
        <dbReference type="ARBA" id="ARBA00004609"/>
    </source>
</evidence>
<evidence type="ECO:0000256" key="10">
    <source>
        <dbReference type="ARBA" id="ARBA00023136"/>
    </source>
</evidence>
<feature type="domain" description="X8" evidence="20">
    <location>
        <begin position="365"/>
        <end position="451"/>
    </location>
</feature>
<gene>
    <name evidence="21" type="ORF">LLUT_LOCUS7983</name>
</gene>
<dbReference type="GO" id="GO:0005886">
    <property type="term" value="C:plasma membrane"/>
    <property type="evidence" value="ECO:0007669"/>
    <property type="project" value="UniProtKB-SubCell"/>
</dbReference>
<keyword evidence="11" id="KW-1015">Disulfide bond</keyword>
<comment type="subcellular location">
    <subcellularLocation>
        <location evidence="2">Cell membrane</location>
        <topology evidence="2">Lipid-anchor</topology>
        <topology evidence="2">GPI-anchor</topology>
    </subcellularLocation>
</comment>
<evidence type="ECO:0000256" key="7">
    <source>
        <dbReference type="ARBA" id="ARBA00022729"/>
    </source>
</evidence>
<keyword evidence="8 18" id="KW-0378">Hydrolase</keyword>
<dbReference type="Gene3D" id="1.20.58.1040">
    <property type="match status" value="1"/>
</dbReference>
<evidence type="ECO:0000313" key="22">
    <source>
        <dbReference type="Proteomes" id="UP001497480"/>
    </source>
</evidence>
<evidence type="ECO:0000256" key="14">
    <source>
        <dbReference type="ARBA" id="ARBA00023295"/>
    </source>
</evidence>
<accession>A0AAV1WD17</accession>
<keyword evidence="22" id="KW-1185">Reference proteome</keyword>
<dbReference type="InterPro" id="IPR044965">
    <property type="entry name" value="Glyco_hydro_17_plant"/>
</dbReference>
<dbReference type="AlphaFoldDB" id="A0AAV1WD17"/>
<comment type="catalytic activity">
    <reaction evidence="1">
        <text>Hydrolysis of (1-&gt;3)-beta-D-glucosidic linkages in (1-&gt;3)-beta-D-glucans.</text>
        <dbReference type="EC" id="3.2.1.39"/>
    </reaction>
</comment>
<dbReference type="FunFam" id="3.20.20.80:FF:000008">
    <property type="entry name" value="Glucan endo-1,3-beta-glucosidase 5"/>
    <property type="match status" value="1"/>
</dbReference>
<proteinExistence type="inferred from homology"/>
<comment type="caution">
    <text evidence="21">The sequence shown here is derived from an EMBL/GenBank/DDBJ whole genome shotgun (WGS) entry which is preliminary data.</text>
</comment>
<evidence type="ECO:0000256" key="4">
    <source>
        <dbReference type="ARBA" id="ARBA00012780"/>
    </source>
</evidence>
<keyword evidence="10" id="KW-0472">Membrane</keyword>
<evidence type="ECO:0000256" key="13">
    <source>
        <dbReference type="ARBA" id="ARBA00023288"/>
    </source>
</evidence>
<keyword evidence="5" id="KW-1003">Cell membrane</keyword>
<evidence type="ECO:0000256" key="8">
    <source>
        <dbReference type="ARBA" id="ARBA00022801"/>
    </source>
</evidence>
<dbReference type="GO" id="GO:0006952">
    <property type="term" value="P:defense response"/>
    <property type="evidence" value="ECO:0007669"/>
    <property type="project" value="UniProtKB-KW"/>
</dbReference>
<evidence type="ECO:0000256" key="5">
    <source>
        <dbReference type="ARBA" id="ARBA00022475"/>
    </source>
</evidence>
<sequence>MGFQRFTMFFLLALFILSQGLVKGTHGFACNWGLRSTHLLPPQIVVKLMKDNGFKQVKLFEADTGALKALGNSGIQVMVGIPNDMLDSLATNVNAAIAWVNQNVSNYISKNGVDIRYVAVGNEAFLKTYNGRFVNATFPAIQNIQAALIKAGLGRKVKVTTPLNADVYQSDSGLPSGGNFRPDIQDQMISIIKFLYQNAAPLTFNIYPFLSLDADPNFPKEFAFFDGSAAPVVDGSITYTNVLDANFDTLISALEKNGFGSMPVIIGEVGWPTDGTENANKKNAQRFNQGLIDRIIKRQGTPKRSTPPDIYVFGFIDEAAKSIEPGPFERHWGIFNFDGSIKYPLNLGGGKALVGAKGVNYLPKKWCVMSDQANVMDPGLADSLSKACTYADCTSLSPGSSCSGLDTKGNASYAFNMYYQNLDQRKDACQFNGLSVITSTNPSPPTSTCHFEIMIDLGKHQNKSTTTSTTTTTTTTTSLAAPKMKMHSMAMPLSTFMFTIMLSLCI</sequence>
<dbReference type="GO" id="GO:0042973">
    <property type="term" value="F:glucan endo-1,3-beta-D-glucosidase activity"/>
    <property type="evidence" value="ECO:0007669"/>
    <property type="project" value="UniProtKB-EC"/>
</dbReference>
<dbReference type="InterPro" id="IPR012946">
    <property type="entry name" value="X8"/>
</dbReference>
<keyword evidence="9" id="KW-0611">Plant defense</keyword>
<dbReference type="SMART" id="SM00768">
    <property type="entry name" value="X8"/>
    <property type="match status" value="1"/>
</dbReference>
<dbReference type="InterPro" id="IPR000490">
    <property type="entry name" value="Glyco_hydro_17"/>
</dbReference>
<evidence type="ECO:0000256" key="3">
    <source>
        <dbReference type="ARBA" id="ARBA00008773"/>
    </source>
</evidence>
<name>A0AAV1WD17_LUPLU</name>
<evidence type="ECO:0000256" key="1">
    <source>
        <dbReference type="ARBA" id="ARBA00000382"/>
    </source>
</evidence>
<keyword evidence="7 19" id="KW-0732">Signal</keyword>
<reference evidence="21 22" key="1">
    <citation type="submission" date="2024-03" db="EMBL/GenBank/DDBJ databases">
        <authorList>
            <person name="Martinez-Hernandez J."/>
        </authorList>
    </citation>
    <scope>NUCLEOTIDE SEQUENCE [LARGE SCALE GENOMIC DNA]</scope>
</reference>
<keyword evidence="14 18" id="KW-0326">Glycosidase</keyword>
<dbReference type="Gene3D" id="3.20.20.80">
    <property type="entry name" value="Glycosidases"/>
    <property type="match status" value="1"/>
</dbReference>
<dbReference type="Proteomes" id="UP001497480">
    <property type="component" value="Unassembled WGS sequence"/>
</dbReference>
<dbReference type="PANTHER" id="PTHR32227">
    <property type="entry name" value="GLUCAN ENDO-1,3-BETA-GLUCOSIDASE BG1-RELATED-RELATED"/>
    <property type="match status" value="1"/>
</dbReference>
<evidence type="ECO:0000313" key="21">
    <source>
        <dbReference type="EMBL" id="CAL0306923.1"/>
    </source>
</evidence>
<comment type="similarity">
    <text evidence="3 17">Belongs to the glycosyl hydrolase 17 family.</text>
</comment>
<evidence type="ECO:0000256" key="18">
    <source>
        <dbReference type="RuleBase" id="RU004336"/>
    </source>
</evidence>